<evidence type="ECO:0000313" key="5">
    <source>
        <dbReference type="RefSeq" id="XP_030075979.1"/>
    </source>
</evidence>
<dbReference type="AlphaFoldDB" id="A0A6P7ZNI7"/>
<keyword evidence="2" id="KW-0812">Transmembrane</keyword>
<sequence length="345" mass="37981">MEIRRRILGQIVASTSVIFLLSGALAMTTREPLLGSSVISSSPGPNSTSKEPSSLRPRMPVTTEEPLSGGNVTSTNPEDNSTSSLQPGMHLEDQSNETLSSEAPDTKPTARSLRSTLERILIFTGIPEDYEDFDDETEAPFHPPTFAPSKPCDYDRCRHLQVPCEQMQRQQRCLCPGISGPAERPDPPRIQDIHVSENAVRVHWCAPLSTVSEYHVLYWRGGEQDIRRSPALNGTFRLVTLSDLEPATSYMVCVEASNSAGTSLLNEEDELYGPCKAIRTQGHQLPYLYVALAIAAALILLVLATLGWYFWARKKKSILRGSVPNIADAAGVPNPFYRSESVEQL</sequence>
<evidence type="ECO:0000256" key="1">
    <source>
        <dbReference type="SAM" id="MobiDB-lite"/>
    </source>
</evidence>
<name>A0A6P7ZNI7_9AMPH</name>
<gene>
    <name evidence="5 6" type="primary">LRRN4CL</name>
</gene>
<dbReference type="InterPro" id="IPR036116">
    <property type="entry name" value="FN3_sf"/>
</dbReference>
<evidence type="ECO:0000256" key="2">
    <source>
        <dbReference type="SAM" id="Phobius"/>
    </source>
</evidence>
<keyword evidence="4" id="KW-1185">Reference proteome</keyword>
<dbReference type="GeneID" id="115481095"/>
<dbReference type="RefSeq" id="XP_030075980.1">
    <property type="nucleotide sequence ID" value="XM_030220120.1"/>
</dbReference>
<dbReference type="KEGG" id="muo:115481095"/>
<feature type="region of interest" description="Disordered" evidence="1">
    <location>
        <begin position="35"/>
        <end position="112"/>
    </location>
</feature>
<dbReference type="InterPro" id="IPR003961">
    <property type="entry name" value="FN3_dom"/>
</dbReference>
<reference evidence="5 6" key="2">
    <citation type="submission" date="2025-04" db="UniProtKB">
        <authorList>
            <consortium name="RefSeq"/>
        </authorList>
    </citation>
    <scope>IDENTIFICATION</scope>
</reference>
<accession>A0A6P7ZNI7</accession>
<dbReference type="InterPro" id="IPR013783">
    <property type="entry name" value="Ig-like_fold"/>
</dbReference>
<dbReference type="Pfam" id="PF00041">
    <property type="entry name" value="fn3"/>
    <property type="match status" value="1"/>
</dbReference>
<keyword evidence="2" id="KW-0472">Membrane</keyword>
<protein>
    <submittedName>
        <fullName evidence="5 6">LRRN4 C-terminal-like protein</fullName>
    </submittedName>
</protein>
<feature type="compositionally biased region" description="Low complexity" evidence="1">
    <location>
        <begin position="35"/>
        <end position="49"/>
    </location>
</feature>
<feature type="transmembrane region" description="Helical" evidence="2">
    <location>
        <begin position="287"/>
        <end position="311"/>
    </location>
</feature>
<dbReference type="SUPFAM" id="SSF49265">
    <property type="entry name" value="Fibronectin type III"/>
    <property type="match status" value="1"/>
</dbReference>
<dbReference type="CTD" id="221091"/>
<dbReference type="SMART" id="SM00060">
    <property type="entry name" value="FN3"/>
    <property type="match status" value="1"/>
</dbReference>
<organism evidence="4 5">
    <name type="scientific">Microcaecilia unicolor</name>
    <dbReference type="NCBI Taxonomy" id="1415580"/>
    <lineage>
        <taxon>Eukaryota</taxon>
        <taxon>Metazoa</taxon>
        <taxon>Chordata</taxon>
        <taxon>Craniata</taxon>
        <taxon>Vertebrata</taxon>
        <taxon>Euteleostomi</taxon>
        <taxon>Amphibia</taxon>
        <taxon>Gymnophiona</taxon>
        <taxon>Siphonopidae</taxon>
        <taxon>Microcaecilia</taxon>
    </lineage>
</organism>
<feature type="compositionally biased region" description="Polar residues" evidence="1">
    <location>
        <begin position="70"/>
        <end position="86"/>
    </location>
</feature>
<dbReference type="PROSITE" id="PS50853">
    <property type="entry name" value="FN3"/>
    <property type="match status" value="1"/>
</dbReference>
<dbReference type="Gene3D" id="2.60.40.10">
    <property type="entry name" value="Immunoglobulins"/>
    <property type="match status" value="1"/>
</dbReference>
<evidence type="ECO:0000313" key="4">
    <source>
        <dbReference type="Proteomes" id="UP000515156"/>
    </source>
</evidence>
<evidence type="ECO:0000313" key="6">
    <source>
        <dbReference type="RefSeq" id="XP_030075980.1"/>
    </source>
</evidence>
<proteinExistence type="predicted"/>
<dbReference type="RefSeq" id="XP_030075979.1">
    <property type="nucleotide sequence ID" value="XM_030220119.1"/>
</dbReference>
<evidence type="ECO:0000259" key="3">
    <source>
        <dbReference type="PROSITE" id="PS50853"/>
    </source>
</evidence>
<reference evidence="4" key="1">
    <citation type="submission" date="2024-06" db="UniProtKB">
        <authorList>
            <consortium name="RefSeq"/>
        </authorList>
    </citation>
    <scope>NUCLEOTIDE SEQUENCE [LARGE SCALE GENOMIC DNA]</scope>
</reference>
<dbReference type="Proteomes" id="UP000515156">
    <property type="component" value="Chromosome 11"/>
</dbReference>
<dbReference type="OrthoDB" id="8824963at2759"/>
<keyword evidence="2" id="KW-1133">Transmembrane helix</keyword>
<dbReference type="CDD" id="cd00063">
    <property type="entry name" value="FN3"/>
    <property type="match status" value="1"/>
</dbReference>
<feature type="domain" description="Fibronectin type-III" evidence="3">
    <location>
        <begin position="184"/>
        <end position="277"/>
    </location>
</feature>